<dbReference type="InterPro" id="IPR001633">
    <property type="entry name" value="EAL_dom"/>
</dbReference>
<dbReference type="SMART" id="SM00448">
    <property type="entry name" value="REC"/>
    <property type="match status" value="1"/>
</dbReference>
<accession>A0ABY6Q596</accession>
<dbReference type="SMART" id="SM00267">
    <property type="entry name" value="GGDEF"/>
    <property type="match status" value="1"/>
</dbReference>
<dbReference type="InterPro" id="IPR052155">
    <property type="entry name" value="Biofilm_reg_signaling"/>
</dbReference>
<dbReference type="PANTHER" id="PTHR44757">
    <property type="entry name" value="DIGUANYLATE CYCLASE DGCP"/>
    <property type="match status" value="1"/>
</dbReference>
<evidence type="ECO:0000256" key="1">
    <source>
        <dbReference type="PROSITE-ProRule" id="PRU00169"/>
    </source>
</evidence>
<dbReference type="SUPFAM" id="SSF141868">
    <property type="entry name" value="EAL domain-like"/>
    <property type="match status" value="1"/>
</dbReference>
<dbReference type="Pfam" id="PF00563">
    <property type="entry name" value="EAL"/>
    <property type="match status" value="1"/>
</dbReference>
<name>A0ABY6Q596_9GAMM</name>
<dbReference type="EMBL" id="CP036501">
    <property type="protein sequence ID" value="UZP74229.1"/>
    <property type="molecule type" value="Genomic_DNA"/>
</dbReference>
<sequence>MQRLLIRQCLESEGMRILEAQDGHEALDLVANNNPDFVFMDVDMPGISGIETCRHLRARVESEDTPILIVTGADDQETIDLGFEAGATHYITKPLNWPLLGRLVKYMLRSADTYKELKSKEDHLRYLAYFDHLTDLPNRRSFTEQLRRNLVNSEKNEGQTGLIMIDIDHFKRINDSIGHERGDLVLKKIASRLQTCAAEIGPIASEYPGAKKTYPLDAFALEIARPGGDEFSVIVRNPYGEEQLNQIAEHLIDCLSEPIQIPGHTLVITPSIGIAMAPDHGRAPEELLVRADSAAYAAKAEGRQRARMYDSSIAYDSAQELSIEEGLRHSLLTTGLSLVYQPQVDLFTGAIIGAEALVRWEDEQGNAISPDRFIPVAERSGLINELGDWILNRVNADAKAYAGQLPSKMSLAINLSPLQFNQSNFVERLTSTLKQLEIQYKIALELTESAIMNSGDDSIGKLHQLRNLGFKLAIDDFGTGYSSLNYLRQFPLNTLKIDRTFVNDLGSESGNAIVNAIVSMAQALGLDLVAEGVETAEQATYLRERGCYSIQGYLISKPVPIDELARLCQHDFRATVGLDSEDG</sequence>
<dbReference type="InterPro" id="IPR043128">
    <property type="entry name" value="Rev_trsase/Diguanyl_cyclase"/>
</dbReference>
<evidence type="ECO:0000259" key="4">
    <source>
        <dbReference type="PROSITE" id="PS50887"/>
    </source>
</evidence>
<evidence type="ECO:0000313" key="5">
    <source>
        <dbReference type="EMBL" id="UZP74229.1"/>
    </source>
</evidence>
<keyword evidence="6" id="KW-1185">Reference proteome</keyword>
<dbReference type="InterPro" id="IPR000160">
    <property type="entry name" value="GGDEF_dom"/>
</dbReference>
<dbReference type="Gene3D" id="3.30.70.270">
    <property type="match status" value="1"/>
</dbReference>
<evidence type="ECO:0000259" key="2">
    <source>
        <dbReference type="PROSITE" id="PS50110"/>
    </source>
</evidence>
<feature type="domain" description="GGDEF" evidence="4">
    <location>
        <begin position="158"/>
        <end position="311"/>
    </location>
</feature>
<dbReference type="SMART" id="SM00052">
    <property type="entry name" value="EAL"/>
    <property type="match status" value="1"/>
</dbReference>
<dbReference type="PROSITE" id="PS50883">
    <property type="entry name" value="EAL"/>
    <property type="match status" value="1"/>
</dbReference>
<dbReference type="SUPFAM" id="SSF52172">
    <property type="entry name" value="CheY-like"/>
    <property type="match status" value="1"/>
</dbReference>
<reference evidence="5 6" key="1">
    <citation type="submission" date="2019-02" db="EMBL/GenBank/DDBJ databases">
        <title>Halieaceae_genomes.</title>
        <authorList>
            <person name="Li S.-H."/>
        </authorList>
    </citation>
    <scope>NUCLEOTIDE SEQUENCE [LARGE SCALE GENOMIC DNA]</scope>
    <source>
        <strain evidence="5 6">JH123</strain>
    </source>
</reference>
<dbReference type="Proteomes" id="UP001317963">
    <property type="component" value="Chromosome"/>
</dbReference>
<dbReference type="PROSITE" id="PS50887">
    <property type="entry name" value="GGDEF"/>
    <property type="match status" value="1"/>
</dbReference>
<organism evidence="5 6">
    <name type="scientific">Candidatus Paraluminiphilus aquimaris</name>
    <dbReference type="NCBI Taxonomy" id="2518994"/>
    <lineage>
        <taxon>Bacteria</taxon>
        <taxon>Pseudomonadati</taxon>
        <taxon>Pseudomonadota</taxon>
        <taxon>Gammaproteobacteria</taxon>
        <taxon>Cellvibrionales</taxon>
        <taxon>Halieaceae</taxon>
        <taxon>Candidatus Paraluminiphilus</taxon>
    </lineage>
</organism>
<dbReference type="SUPFAM" id="SSF55073">
    <property type="entry name" value="Nucleotide cyclase"/>
    <property type="match status" value="1"/>
</dbReference>
<dbReference type="CDD" id="cd01949">
    <property type="entry name" value="GGDEF"/>
    <property type="match status" value="1"/>
</dbReference>
<evidence type="ECO:0000259" key="3">
    <source>
        <dbReference type="PROSITE" id="PS50883"/>
    </source>
</evidence>
<dbReference type="Gene3D" id="3.20.20.450">
    <property type="entry name" value="EAL domain"/>
    <property type="match status" value="1"/>
</dbReference>
<feature type="modified residue" description="4-aspartylphosphate" evidence="1">
    <location>
        <position position="41"/>
    </location>
</feature>
<dbReference type="InterPro" id="IPR011006">
    <property type="entry name" value="CheY-like_superfamily"/>
</dbReference>
<dbReference type="NCBIfam" id="TIGR00254">
    <property type="entry name" value="GGDEF"/>
    <property type="match status" value="2"/>
</dbReference>
<protein>
    <submittedName>
        <fullName evidence="5">EAL domain-containing response regulator</fullName>
    </submittedName>
</protein>
<feature type="domain" description="EAL" evidence="3">
    <location>
        <begin position="320"/>
        <end position="572"/>
    </location>
</feature>
<dbReference type="CDD" id="cd01948">
    <property type="entry name" value="EAL"/>
    <property type="match status" value="1"/>
</dbReference>
<dbReference type="Pfam" id="PF00990">
    <property type="entry name" value="GGDEF"/>
    <property type="match status" value="2"/>
</dbReference>
<dbReference type="InterPro" id="IPR029787">
    <property type="entry name" value="Nucleotide_cyclase"/>
</dbReference>
<feature type="domain" description="Response regulatory" evidence="2">
    <location>
        <begin position="1"/>
        <end position="108"/>
    </location>
</feature>
<dbReference type="InterPro" id="IPR001789">
    <property type="entry name" value="Sig_transdc_resp-reg_receiver"/>
</dbReference>
<keyword evidence="1" id="KW-0597">Phosphoprotein</keyword>
<dbReference type="PANTHER" id="PTHR44757:SF2">
    <property type="entry name" value="BIOFILM ARCHITECTURE MAINTENANCE PROTEIN MBAA"/>
    <property type="match status" value="1"/>
</dbReference>
<dbReference type="Pfam" id="PF00072">
    <property type="entry name" value="Response_reg"/>
    <property type="match status" value="1"/>
</dbReference>
<proteinExistence type="predicted"/>
<dbReference type="PROSITE" id="PS50110">
    <property type="entry name" value="RESPONSE_REGULATORY"/>
    <property type="match status" value="1"/>
</dbReference>
<evidence type="ECO:0000313" key="6">
    <source>
        <dbReference type="Proteomes" id="UP001317963"/>
    </source>
</evidence>
<gene>
    <name evidence="5" type="ORF">E0F26_05495</name>
</gene>
<dbReference type="Gene3D" id="3.40.50.2300">
    <property type="match status" value="1"/>
</dbReference>
<dbReference type="InterPro" id="IPR035919">
    <property type="entry name" value="EAL_sf"/>
</dbReference>